<keyword evidence="4" id="KW-1185">Reference proteome</keyword>
<dbReference type="Proteomes" id="UP001056336">
    <property type="component" value="Chromosome"/>
</dbReference>
<dbReference type="PANTHER" id="PTHR46553">
    <property type="entry name" value="ADENINE NUCLEOTIDE ALPHA HYDROLASES-LIKE SUPERFAMILY PROTEIN"/>
    <property type="match status" value="1"/>
</dbReference>
<evidence type="ECO:0000313" key="3">
    <source>
        <dbReference type="EMBL" id="UQX87326.1"/>
    </source>
</evidence>
<dbReference type="InterPro" id="IPR006015">
    <property type="entry name" value="Universal_stress_UspA"/>
</dbReference>
<dbReference type="PANTHER" id="PTHR46553:SF3">
    <property type="entry name" value="ADENINE NUCLEOTIDE ALPHA HYDROLASES-LIKE SUPERFAMILY PROTEIN"/>
    <property type="match status" value="1"/>
</dbReference>
<dbReference type="InterPro" id="IPR006016">
    <property type="entry name" value="UspA"/>
</dbReference>
<dbReference type="InterPro" id="IPR014729">
    <property type="entry name" value="Rossmann-like_a/b/a_fold"/>
</dbReference>
<organism evidence="3 4">
    <name type="scientific">Jatrophihabitans telluris</name>
    <dbReference type="NCBI Taxonomy" id="2038343"/>
    <lineage>
        <taxon>Bacteria</taxon>
        <taxon>Bacillati</taxon>
        <taxon>Actinomycetota</taxon>
        <taxon>Actinomycetes</taxon>
        <taxon>Jatrophihabitantales</taxon>
        <taxon>Jatrophihabitantaceae</taxon>
        <taxon>Jatrophihabitans</taxon>
    </lineage>
</organism>
<evidence type="ECO:0000313" key="4">
    <source>
        <dbReference type="Proteomes" id="UP001056336"/>
    </source>
</evidence>
<name>A0ABY4QUF9_9ACTN</name>
<sequence length="144" mass="15069">MTAARRPVIVVGVDGSDSSRNAVRWALQQAELTGAELRAVSSWRWPNYLTRVPPGIDLPGETAQTLHEVVVEAGADHSDVPITEHVIDGPAGPALLSQAQGAVLLVVGARGRAAFPGMLLGSVAEYCVRNGPCPVVVVRELGSD</sequence>
<reference evidence="3" key="2">
    <citation type="submission" date="2022-05" db="EMBL/GenBank/DDBJ databases">
        <authorList>
            <person name="Kim J.-S."/>
            <person name="Lee K."/>
            <person name="Suh M."/>
            <person name="Eom M."/>
            <person name="Kim J.-S."/>
            <person name="Kim D.-S."/>
            <person name="Ko S.-H."/>
            <person name="Shin Y."/>
            <person name="Lee J.-S."/>
        </authorList>
    </citation>
    <scope>NUCLEOTIDE SEQUENCE</scope>
    <source>
        <strain evidence="3">N237</strain>
    </source>
</reference>
<dbReference type="Pfam" id="PF00582">
    <property type="entry name" value="Usp"/>
    <property type="match status" value="1"/>
</dbReference>
<dbReference type="Gene3D" id="3.40.50.620">
    <property type="entry name" value="HUPs"/>
    <property type="match status" value="1"/>
</dbReference>
<proteinExistence type="inferred from homology"/>
<dbReference type="EMBL" id="CP097332">
    <property type="protein sequence ID" value="UQX87326.1"/>
    <property type="molecule type" value="Genomic_DNA"/>
</dbReference>
<reference evidence="3" key="1">
    <citation type="journal article" date="2018" name="Int. J. Syst. Evol. Microbiol.">
        <title>Jatrophihabitans telluris sp. nov., isolated from sediment soil of lava forest wetlands and the emended description of the genus Jatrophihabitans.</title>
        <authorList>
            <person name="Lee K.C."/>
            <person name="Suh M.K."/>
            <person name="Eom M.K."/>
            <person name="Kim K.K."/>
            <person name="Kim J.S."/>
            <person name="Kim D.S."/>
            <person name="Ko S.H."/>
            <person name="Shin Y.K."/>
            <person name="Lee J.S."/>
        </authorList>
    </citation>
    <scope>NUCLEOTIDE SEQUENCE</scope>
    <source>
        <strain evidence="3">N237</strain>
    </source>
</reference>
<gene>
    <name evidence="3" type="ORF">M6D93_13590</name>
</gene>
<protein>
    <submittedName>
        <fullName evidence="3">Universal stress protein</fullName>
    </submittedName>
</protein>
<comment type="similarity">
    <text evidence="1">Belongs to the universal stress protein A family.</text>
</comment>
<dbReference type="RefSeq" id="WP_249769821.1">
    <property type="nucleotide sequence ID" value="NZ_CP097332.1"/>
</dbReference>
<feature type="domain" description="UspA" evidence="2">
    <location>
        <begin position="9"/>
        <end position="139"/>
    </location>
</feature>
<evidence type="ECO:0000256" key="1">
    <source>
        <dbReference type="ARBA" id="ARBA00008791"/>
    </source>
</evidence>
<dbReference type="SUPFAM" id="SSF52402">
    <property type="entry name" value="Adenine nucleotide alpha hydrolases-like"/>
    <property type="match status" value="1"/>
</dbReference>
<accession>A0ABY4QUF9</accession>
<evidence type="ECO:0000259" key="2">
    <source>
        <dbReference type="Pfam" id="PF00582"/>
    </source>
</evidence>
<dbReference type="PRINTS" id="PR01438">
    <property type="entry name" value="UNVRSLSTRESS"/>
</dbReference>